<proteinExistence type="inferred from homology"/>
<organism evidence="8 9">
    <name type="scientific">Arcticibacter tournemirensis</name>
    <dbReference type="NCBI Taxonomy" id="699437"/>
    <lineage>
        <taxon>Bacteria</taxon>
        <taxon>Pseudomonadati</taxon>
        <taxon>Bacteroidota</taxon>
        <taxon>Sphingobacteriia</taxon>
        <taxon>Sphingobacteriales</taxon>
        <taxon>Sphingobacteriaceae</taxon>
        <taxon>Arcticibacter</taxon>
    </lineage>
</organism>
<evidence type="ECO:0000259" key="6">
    <source>
        <dbReference type="Pfam" id="PF07980"/>
    </source>
</evidence>
<keyword evidence="4" id="KW-0472">Membrane</keyword>
<feature type="domain" description="SusD-like N-terminal" evidence="7">
    <location>
        <begin position="24"/>
        <end position="216"/>
    </location>
</feature>
<evidence type="ECO:0000256" key="3">
    <source>
        <dbReference type="ARBA" id="ARBA00022729"/>
    </source>
</evidence>
<sequence length="565" mass="64050">MKHCKNIYIIIAVVSMTVASCKSDFLEEDPYSSYRTGATDAQTIEAQVIGLHRIFAELWGWSGRQGFLACWQIGTDITVAGSTEGVENPFYQYADLNSENAGVAYLWQKCYDFINHANVIIAAVGDNNVKATAEAKFFRAYAYNMLVTLWGDVPLVKTPVTTPVFSYTRQSVAEIDQLIEEDLNYAIANLPEVDQAANESRINKNIVRQLAAEAYLRIGMRDNSYFAKAEQAADAIINSGKYRLIEARYGKFLSEGGDYYRDMFRWGNQRRSQGNTEGIWTFEMEYNRVVAGGTVDNPQHRRVWQPAYHKWDGMVNADSLGGRGNGRLRLSNFMKYKVWTGLNGDIRNSNYNIRRYTYYNRPNFTANIGVDVDGYRVKADDPTSVRTVTIKTGDRAIPFRADSLEVWYPYPTKWGGYDATDDFGYALVKDWPVMRLAETYLLRAEARFRRNNPAGAAEDINKLRDRAFKLARTTSGNADLGKVSASDITIDFILDERARELIAEENRRMTLVRMGKLKDRIAKNGDTSPVGKVITGFQDYNVLLPIPLEEIRLNKDAELTQNTGY</sequence>
<dbReference type="SUPFAM" id="SSF48452">
    <property type="entry name" value="TPR-like"/>
    <property type="match status" value="1"/>
</dbReference>
<protein>
    <submittedName>
        <fullName evidence="8">RagB/SusD family nutrient uptake outer membrane protein</fullName>
    </submittedName>
</protein>
<comment type="similarity">
    <text evidence="2">Belongs to the SusD family.</text>
</comment>
<evidence type="ECO:0000256" key="5">
    <source>
        <dbReference type="ARBA" id="ARBA00023237"/>
    </source>
</evidence>
<dbReference type="RefSeq" id="WP_128767628.1">
    <property type="nucleotide sequence ID" value="NZ_RXOC01000001.1"/>
</dbReference>
<evidence type="ECO:0000256" key="4">
    <source>
        <dbReference type="ARBA" id="ARBA00023136"/>
    </source>
</evidence>
<dbReference type="Pfam" id="PF07980">
    <property type="entry name" value="SusD_RagB"/>
    <property type="match status" value="1"/>
</dbReference>
<dbReference type="Proteomes" id="UP000290848">
    <property type="component" value="Unassembled WGS sequence"/>
</dbReference>
<dbReference type="Pfam" id="PF14322">
    <property type="entry name" value="SusD-like_3"/>
    <property type="match status" value="1"/>
</dbReference>
<keyword evidence="3" id="KW-0732">Signal</keyword>
<evidence type="ECO:0000313" key="9">
    <source>
        <dbReference type="Proteomes" id="UP000290848"/>
    </source>
</evidence>
<comment type="caution">
    <text evidence="8">The sequence shown here is derived from an EMBL/GenBank/DDBJ whole genome shotgun (WGS) entry which is preliminary data.</text>
</comment>
<dbReference type="PROSITE" id="PS51257">
    <property type="entry name" value="PROKAR_LIPOPROTEIN"/>
    <property type="match status" value="1"/>
</dbReference>
<dbReference type="InterPro" id="IPR012944">
    <property type="entry name" value="SusD_RagB_dom"/>
</dbReference>
<reference evidence="8 9" key="1">
    <citation type="submission" date="2018-12" db="EMBL/GenBank/DDBJ databases">
        <title>The Draft Genome Sequence of the Soil Bacterium Pedobacter tournemirensis R1.</title>
        <authorList>
            <person name="He J."/>
        </authorList>
    </citation>
    <scope>NUCLEOTIDE SEQUENCE [LARGE SCALE GENOMIC DNA]</scope>
    <source>
        <strain evidence="8 9">R1</strain>
    </source>
</reference>
<evidence type="ECO:0000256" key="2">
    <source>
        <dbReference type="ARBA" id="ARBA00006275"/>
    </source>
</evidence>
<dbReference type="EMBL" id="RXOC01000001">
    <property type="protein sequence ID" value="RXF72442.1"/>
    <property type="molecule type" value="Genomic_DNA"/>
</dbReference>
<evidence type="ECO:0000259" key="7">
    <source>
        <dbReference type="Pfam" id="PF14322"/>
    </source>
</evidence>
<name>A0A4V1KIZ8_9SPHI</name>
<accession>A0A4V1KIZ8</accession>
<feature type="domain" description="RagB/SusD" evidence="6">
    <location>
        <begin position="412"/>
        <end position="565"/>
    </location>
</feature>
<evidence type="ECO:0000313" key="8">
    <source>
        <dbReference type="EMBL" id="RXF72442.1"/>
    </source>
</evidence>
<comment type="subcellular location">
    <subcellularLocation>
        <location evidence="1">Cell outer membrane</location>
    </subcellularLocation>
</comment>
<gene>
    <name evidence="8" type="ORF">EKH83_01590</name>
</gene>
<dbReference type="AlphaFoldDB" id="A0A4V1KIZ8"/>
<dbReference type="InterPro" id="IPR033985">
    <property type="entry name" value="SusD-like_N"/>
</dbReference>
<dbReference type="Gene3D" id="1.25.40.390">
    <property type="match status" value="1"/>
</dbReference>
<dbReference type="InterPro" id="IPR011990">
    <property type="entry name" value="TPR-like_helical_dom_sf"/>
</dbReference>
<dbReference type="GO" id="GO:0009279">
    <property type="term" value="C:cell outer membrane"/>
    <property type="evidence" value="ECO:0007669"/>
    <property type="project" value="UniProtKB-SubCell"/>
</dbReference>
<evidence type="ECO:0000256" key="1">
    <source>
        <dbReference type="ARBA" id="ARBA00004442"/>
    </source>
</evidence>
<keyword evidence="5" id="KW-0998">Cell outer membrane</keyword>